<evidence type="ECO:0000313" key="2">
    <source>
        <dbReference type="Proteomes" id="UP000005601"/>
    </source>
</evidence>
<dbReference type="AlphaFoldDB" id="I9Y8C1"/>
<evidence type="ECO:0000313" key="1">
    <source>
        <dbReference type="EMBL" id="EJC27282.1"/>
    </source>
</evidence>
<reference evidence="1 2" key="1">
    <citation type="submission" date="2012-05" db="EMBL/GenBank/DDBJ databases">
        <title>Genome sequence of Helicobacter pylori Hp P-11b.</title>
        <authorList>
            <person name="Blanchard T.G."/>
            <person name="Czinn S.J."/>
            <person name="McCracken C."/>
            <person name="Abolude K."/>
            <person name="Maroo A."/>
            <person name="Santana-Cruz I."/>
            <person name="Tallon L.J."/>
            <person name="Ficke F.W.F."/>
        </authorList>
    </citation>
    <scope>NUCLEOTIDE SEQUENCE [LARGE SCALE GENOMIC DNA]</scope>
    <source>
        <strain evidence="1 2">Hp P-11b</strain>
    </source>
</reference>
<proteinExistence type="predicted"/>
<sequence length="44" mass="5312">MNFTIKQNNQNPIFKKLKSFSYSCLTRIERKINFISKLKMKKDS</sequence>
<dbReference type="PATRIC" id="fig|992106.3.peg.1338"/>
<accession>I9Y8C1</accession>
<protein>
    <submittedName>
        <fullName evidence="1">Uncharacterized protein</fullName>
    </submittedName>
</protein>
<dbReference type="Proteomes" id="UP000005601">
    <property type="component" value="Unassembled WGS sequence"/>
</dbReference>
<name>I9Y8C1_HELPX</name>
<dbReference type="EMBL" id="AKQH01000008">
    <property type="protein sequence ID" value="EJC27282.1"/>
    <property type="molecule type" value="Genomic_DNA"/>
</dbReference>
<gene>
    <name evidence="1" type="ORF">HPHPP11B_1379</name>
</gene>
<comment type="caution">
    <text evidence="1">The sequence shown here is derived from an EMBL/GenBank/DDBJ whole genome shotgun (WGS) entry which is preliminary data.</text>
</comment>
<organism evidence="1 2">
    <name type="scientific">Helicobacter pylori Hp P-11b</name>
    <dbReference type="NCBI Taxonomy" id="992106"/>
    <lineage>
        <taxon>Bacteria</taxon>
        <taxon>Pseudomonadati</taxon>
        <taxon>Campylobacterota</taxon>
        <taxon>Epsilonproteobacteria</taxon>
        <taxon>Campylobacterales</taxon>
        <taxon>Helicobacteraceae</taxon>
        <taxon>Helicobacter</taxon>
    </lineage>
</organism>